<proteinExistence type="predicted"/>
<feature type="transmembrane region" description="Helical" evidence="6">
    <location>
        <begin position="154"/>
        <end position="173"/>
    </location>
</feature>
<evidence type="ECO:0000256" key="2">
    <source>
        <dbReference type="ARBA" id="ARBA00022448"/>
    </source>
</evidence>
<evidence type="ECO:0000256" key="5">
    <source>
        <dbReference type="ARBA" id="ARBA00023136"/>
    </source>
</evidence>
<feature type="transmembrane region" description="Helical" evidence="6">
    <location>
        <begin position="334"/>
        <end position="353"/>
    </location>
</feature>
<evidence type="ECO:0000259" key="7">
    <source>
        <dbReference type="PROSITE" id="PS50850"/>
    </source>
</evidence>
<feature type="transmembrane region" description="Helical" evidence="6">
    <location>
        <begin position="33"/>
        <end position="53"/>
    </location>
</feature>
<dbReference type="Pfam" id="PF07690">
    <property type="entry name" value="MFS_1"/>
    <property type="match status" value="1"/>
</dbReference>
<dbReference type="PANTHER" id="PTHR11360">
    <property type="entry name" value="MONOCARBOXYLATE TRANSPORTER"/>
    <property type="match status" value="1"/>
</dbReference>
<comment type="subcellular location">
    <subcellularLocation>
        <location evidence="1">Cell membrane</location>
        <topology evidence="1">Multi-pass membrane protein</topology>
    </subcellularLocation>
</comment>
<keyword evidence="3 6" id="KW-0812">Transmembrane</keyword>
<keyword evidence="4 6" id="KW-1133">Transmembrane helix</keyword>
<gene>
    <name evidence="8" type="ORF">COOX1_2285</name>
</gene>
<evidence type="ECO:0000256" key="4">
    <source>
        <dbReference type="ARBA" id="ARBA00022989"/>
    </source>
</evidence>
<feature type="transmembrane region" description="Helical" evidence="6">
    <location>
        <begin position="243"/>
        <end position="264"/>
    </location>
</feature>
<feature type="transmembrane region" description="Helical" evidence="6">
    <location>
        <begin position="276"/>
        <end position="292"/>
    </location>
</feature>
<evidence type="ECO:0000313" key="9">
    <source>
        <dbReference type="Proteomes" id="UP000502196"/>
    </source>
</evidence>
<dbReference type="PANTHER" id="PTHR11360:SF317">
    <property type="entry name" value="MAJOR FACILITATOR SUPERFAMILY (MFS) PROFILE DOMAIN-CONTAINING PROTEIN-RELATED"/>
    <property type="match status" value="1"/>
</dbReference>
<evidence type="ECO:0000256" key="6">
    <source>
        <dbReference type="SAM" id="Phobius"/>
    </source>
</evidence>
<dbReference type="Proteomes" id="UP000502196">
    <property type="component" value="Chromosome"/>
</dbReference>
<dbReference type="PROSITE" id="PS50850">
    <property type="entry name" value="MFS"/>
    <property type="match status" value="1"/>
</dbReference>
<dbReference type="InterPro" id="IPR020846">
    <property type="entry name" value="MFS_dom"/>
</dbReference>
<feature type="transmembrane region" description="Helical" evidence="6">
    <location>
        <begin position="60"/>
        <end position="80"/>
    </location>
</feature>
<feature type="transmembrane region" description="Helical" evidence="6">
    <location>
        <begin position="210"/>
        <end position="231"/>
    </location>
</feature>
<dbReference type="EMBL" id="LR792683">
    <property type="protein sequence ID" value="CAB3394180.1"/>
    <property type="molecule type" value="Genomic_DNA"/>
</dbReference>
<protein>
    <submittedName>
        <fullName evidence="8">MFS transporter, OFA family, oxalate/formate antiporter</fullName>
    </submittedName>
</protein>
<accession>A0A6F9EBB0</accession>
<feature type="transmembrane region" description="Helical" evidence="6">
    <location>
        <begin position="298"/>
        <end position="322"/>
    </location>
</feature>
<dbReference type="AlphaFoldDB" id="A0A6F9EBB0"/>
<dbReference type="GO" id="GO:0022857">
    <property type="term" value="F:transmembrane transporter activity"/>
    <property type="evidence" value="ECO:0007669"/>
    <property type="project" value="InterPro"/>
</dbReference>
<evidence type="ECO:0000256" key="1">
    <source>
        <dbReference type="ARBA" id="ARBA00004651"/>
    </source>
</evidence>
<feature type="transmembrane region" description="Helical" evidence="6">
    <location>
        <begin position="365"/>
        <end position="384"/>
    </location>
</feature>
<dbReference type="InterPro" id="IPR050327">
    <property type="entry name" value="Proton-linked_MCT"/>
</dbReference>
<reference evidence="8 9" key="1">
    <citation type="submission" date="2020-04" db="EMBL/GenBank/DDBJ databases">
        <authorList>
            <person name="Hogendoorn C."/>
        </authorList>
    </citation>
    <scope>NUCLEOTIDE SEQUENCE [LARGE SCALE GENOMIC DNA]</scope>
    <source>
        <strain evidence="8">COOX1</strain>
    </source>
</reference>
<dbReference type="GO" id="GO:0005886">
    <property type="term" value="C:plasma membrane"/>
    <property type="evidence" value="ECO:0007669"/>
    <property type="project" value="UniProtKB-SubCell"/>
</dbReference>
<keyword evidence="2" id="KW-0813">Transport</keyword>
<dbReference type="InterPro" id="IPR011701">
    <property type="entry name" value="MFS"/>
</dbReference>
<feature type="transmembrane region" description="Helical" evidence="6">
    <location>
        <begin position="86"/>
        <end position="112"/>
    </location>
</feature>
<sequence length="410" mass="43782">MLLHLCIGSAYAWSVFAKPLSTKFGWSATDVAFTFSLAIALLGISAAFLGHFVERRGPRVAGTTASIFFGAGVALSGLAVHLGSLYLLYLTYGIIAGIGLGIGYIAPVSTLVKWFPDRREMATGMAVFGFGAGSLVTGPIAAKLIQTVGISGTFYILGAAYFIVMFSVSQYLAPPAREWTPPVPASQQRRAVSRDLSQLTANEAVRTKRFWMLWVMLFINVSAGIMLISQASPMAQEKVGMSAIAAAAVVGAMGLFNGGGRIVWASVSDWVGRPNIFTFFFLLQLIAFLYMPSLHQALLFEILLFAIISCYGGGFASIPAYIGDLFGTKQLGAIHGYILTAWSAAGIVGPMVVAAIKDATKSYDATFYVFAGLLAVALAVSLWIRLEIRVLRQANESQPTHTNPISSAEK</sequence>
<feature type="transmembrane region" description="Helical" evidence="6">
    <location>
        <begin position="124"/>
        <end position="142"/>
    </location>
</feature>
<dbReference type="Gene3D" id="1.20.1250.20">
    <property type="entry name" value="MFS general substrate transporter like domains"/>
    <property type="match status" value="2"/>
</dbReference>
<evidence type="ECO:0000313" key="8">
    <source>
        <dbReference type="EMBL" id="CAB3394180.1"/>
    </source>
</evidence>
<dbReference type="SUPFAM" id="SSF103473">
    <property type="entry name" value="MFS general substrate transporter"/>
    <property type="match status" value="1"/>
</dbReference>
<feature type="domain" description="Major facilitator superfamily (MFS) profile" evidence="7">
    <location>
        <begin position="1"/>
        <end position="389"/>
    </location>
</feature>
<dbReference type="InterPro" id="IPR036259">
    <property type="entry name" value="MFS_trans_sf"/>
</dbReference>
<name>A0A6F9EBB0_9BACL</name>
<keyword evidence="5 6" id="KW-0472">Membrane</keyword>
<evidence type="ECO:0000256" key="3">
    <source>
        <dbReference type="ARBA" id="ARBA00022692"/>
    </source>
</evidence>
<organism evidence="8 9">
    <name type="scientific">Kyrpidia spormannii</name>
    <dbReference type="NCBI Taxonomy" id="2055160"/>
    <lineage>
        <taxon>Bacteria</taxon>
        <taxon>Bacillati</taxon>
        <taxon>Bacillota</taxon>
        <taxon>Bacilli</taxon>
        <taxon>Bacillales</taxon>
        <taxon>Alicyclobacillaceae</taxon>
        <taxon>Kyrpidia</taxon>
    </lineage>
</organism>
<dbReference type="CDD" id="cd17353">
    <property type="entry name" value="MFS_OFA_like"/>
    <property type="match status" value="1"/>
</dbReference>